<accession>A0A0D7BK93</accession>
<evidence type="ECO:0000313" key="3">
    <source>
        <dbReference type="Proteomes" id="UP000054007"/>
    </source>
</evidence>
<evidence type="ECO:0000313" key="2">
    <source>
        <dbReference type="EMBL" id="KIY70534.1"/>
    </source>
</evidence>
<reference evidence="2 3" key="1">
    <citation type="journal article" date="2015" name="Fungal Genet. Biol.">
        <title>Evolution of novel wood decay mechanisms in Agaricales revealed by the genome sequences of Fistulina hepatica and Cylindrobasidium torrendii.</title>
        <authorList>
            <person name="Floudas D."/>
            <person name="Held B.W."/>
            <person name="Riley R."/>
            <person name="Nagy L.G."/>
            <person name="Koehler G."/>
            <person name="Ransdell A.S."/>
            <person name="Younus H."/>
            <person name="Chow J."/>
            <person name="Chiniquy J."/>
            <person name="Lipzen A."/>
            <person name="Tritt A."/>
            <person name="Sun H."/>
            <person name="Haridas S."/>
            <person name="LaButti K."/>
            <person name="Ohm R.A."/>
            <person name="Kues U."/>
            <person name="Blanchette R.A."/>
            <person name="Grigoriev I.V."/>
            <person name="Minto R.E."/>
            <person name="Hibbett D.S."/>
        </authorList>
    </citation>
    <scope>NUCLEOTIDE SEQUENCE [LARGE SCALE GENOMIC DNA]</scope>
    <source>
        <strain evidence="2 3">FP15055 ss-10</strain>
    </source>
</reference>
<dbReference type="AlphaFoldDB" id="A0A0D7BK93"/>
<dbReference type="EMBL" id="KN880466">
    <property type="protein sequence ID" value="KIY70534.1"/>
    <property type="molecule type" value="Genomic_DNA"/>
</dbReference>
<evidence type="ECO:0000256" key="1">
    <source>
        <dbReference type="SAM" id="MobiDB-lite"/>
    </source>
</evidence>
<feature type="region of interest" description="Disordered" evidence="1">
    <location>
        <begin position="1"/>
        <end position="24"/>
    </location>
</feature>
<feature type="compositionally biased region" description="Low complexity" evidence="1">
    <location>
        <begin position="10"/>
        <end position="24"/>
    </location>
</feature>
<dbReference type="Proteomes" id="UP000054007">
    <property type="component" value="Unassembled WGS sequence"/>
</dbReference>
<keyword evidence="3" id="KW-1185">Reference proteome</keyword>
<proteinExistence type="predicted"/>
<sequence length="176" mass="19431">MSDSCADPNAPSSTPSVPSSAVAAPPKLGLDCDCSLLKTEGDFEFMVACLDDWTGGARWINGAQMPHVKISRRKFEQSKLGSFPTTPYDYPQSPGHPYFYPPQAPIYVFPQQPLDPWGGFPPLGVQPQAAQYYVQDPNVFGYYEAPYSPPPAEKSYMVSYHPQLPPEFVPGRPWGQ</sequence>
<name>A0A0D7BK93_9AGAR</name>
<protein>
    <submittedName>
        <fullName evidence="2">Uncharacterized protein</fullName>
    </submittedName>
</protein>
<gene>
    <name evidence="2" type="ORF">CYLTODRAFT_419627</name>
</gene>
<organism evidence="2 3">
    <name type="scientific">Cylindrobasidium torrendii FP15055 ss-10</name>
    <dbReference type="NCBI Taxonomy" id="1314674"/>
    <lineage>
        <taxon>Eukaryota</taxon>
        <taxon>Fungi</taxon>
        <taxon>Dikarya</taxon>
        <taxon>Basidiomycota</taxon>
        <taxon>Agaricomycotina</taxon>
        <taxon>Agaricomycetes</taxon>
        <taxon>Agaricomycetidae</taxon>
        <taxon>Agaricales</taxon>
        <taxon>Marasmiineae</taxon>
        <taxon>Physalacriaceae</taxon>
        <taxon>Cylindrobasidium</taxon>
    </lineage>
</organism>